<dbReference type="PROSITE" id="PS51257">
    <property type="entry name" value="PROKAR_LIPOPROTEIN"/>
    <property type="match status" value="1"/>
</dbReference>
<dbReference type="RefSeq" id="WP_068208997.1">
    <property type="nucleotide sequence ID" value="NZ_CP013355.1"/>
</dbReference>
<name>A0A109RNV1_9FLAO</name>
<accession>A0A109RNV1</accession>
<dbReference type="KEGG" id="lut:Lupro_08960"/>
<gene>
    <name evidence="2" type="ORF">Lupro_08960</name>
</gene>
<dbReference type="OrthoDB" id="1442298at2"/>
<feature type="signal peptide" evidence="1">
    <location>
        <begin position="1"/>
        <end position="22"/>
    </location>
</feature>
<protein>
    <recommendedName>
        <fullName evidence="4">Lipoprotein</fullName>
    </recommendedName>
</protein>
<dbReference type="AlphaFoldDB" id="A0A109RNV1"/>
<sequence>MKKSIYLVACSMLLLTSCGTIGIVSTPTNYQGKGQEVSSEKKGTNILSLTPMDAHKESKLLLQELDNKCTKGVTNIRTTVSSKFFFILGFEKIQVTGNCKE</sequence>
<feature type="chain" id="PRO_5007140390" description="Lipoprotein" evidence="1">
    <location>
        <begin position="23"/>
        <end position="101"/>
    </location>
</feature>
<dbReference type="STRING" id="1622118.Lupro_08960"/>
<dbReference type="EMBL" id="CP013355">
    <property type="protein sequence ID" value="AMC11381.1"/>
    <property type="molecule type" value="Genomic_DNA"/>
</dbReference>
<keyword evidence="1" id="KW-0732">Signal</keyword>
<evidence type="ECO:0000313" key="2">
    <source>
        <dbReference type="EMBL" id="AMC11381.1"/>
    </source>
</evidence>
<evidence type="ECO:0000256" key="1">
    <source>
        <dbReference type="SAM" id="SignalP"/>
    </source>
</evidence>
<reference evidence="2 3" key="2">
    <citation type="journal article" date="2016" name="Int. J. Syst. Evol. Microbiol.">
        <title>Lutibacter profundi sp. nov., isolated from a deep-sea hydrothermal system on the Arctic Mid-Ocean Ridge and emended description of the genus Lutibacter.</title>
        <authorList>
            <person name="Le Moine Bauer S."/>
            <person name="Roalkvam I."/>
            <person name="Steen I.H."/>
            <person name="Dahle H."/>
        </authorList>
    </citation>
    <scope>NUCLEOTIDE SEQUENCE [LARGE SCALE GENOMIC DNA]</scope>
    <source>
        <strain evidence="2 3">LP1</strain>
    </source>
</reference>
<dbReference type="Proteomes" id="UP000059672">
    <property type="component" value="Chromosome"/>
</dbReference>
<keyword evidence="3" id="KW-1185">Reference proteome</keyword>
<evidence type="ECO:0008006" key="4">
    <source>
        <dbReference type="Google" id="ProtNLM"/>
    </source>
</evidence>
<proteinExistence type="predicted"/>
<evidence type="ECO:0000313" key="3">
    <source>
        <dbReference type="Proteomes" id="UP000059672"/>
    </source>
</evidence>
<reference evidence="3" key="1">
    <citation type="submission" date="2015-12" db="EMBL/GenBank/DDBJ databases">
        <title>Complete genome sequence of Lutibacter profundus strain LP1.</title>
        <authorList>
            <person name="Wissuwa J."/>
            <person name="Le Moine Bauer S."/>
            <person name="Stokke R."/>
            <person name="Dahle H."/>
            <person name="Steen I.H."/>
        </authorList>
    </citation>
    <scope>NUCLEOTIDE SEQUENCE [LARGE SCALE GENOMIC DNA]</scope>
    <source>
        <strain evidence="3">LP1</strain>
    </source>
</reference>
<organism evidence="2 3">
    <name type="scientific">Lutibacter profundi</name>
    <dbReference type="NCBI Taxonomy" id="1622118"/>
    <lineage>
        <taxon>Bacteria</taxon>
        <taxon>Pseudomonadati</taxon>
        <taxon>Bacteroidota</taxon>
        <taxon>Flavobacteriia</taxon>
        <taxon>Flavobacteriales</taxon>
        <taxon>Flavobacteriaceae</taxon>
        <taxon>Lutibacter</taxon>
    </lineage>
</organism>